<evidence type="ECO:0000256" key="2">
    <source>
        <dbReference type="PROSITE-ProRule" id="PRU01331"/>
    </source>
</evidence>
<dbReference type="Proteomes" id="UP000266673">
    <property type="component" value="Unassembled WGS sequence"/>
</dbReference>
<dbReference type="OrthoDB" id="77835at2759"/>
<evidence type="ECO:0000259" key="4">
    <source>
        <dbReference type="PROSITE" id="PS51987"/>
    </source>
</evidence>
<dbReference type="Gene3D" id="3.20.20.140">
    <property type="entry name" value="Metal-dependent hydrolases"/>
    <property type="match status" value="1"/>
</dbReference>
<evidence type="ECO:0000256" key="1">
    <source>
        <dbReference type="ARBA" id="ARBA00021364"/>
    </source>
</evidence>
<proteinExistence type="inferred from homology"/>
<dbReference type="InterPro" id="IPR032466">
    <property type="entry name" value="Metal_Hydrolase"/>
</dbReference>
<dbReference type="Pfam" id="PF04909">
    <property type="entry name" value="Amidohydro_2"/>
    <property type="match status" value="1"/>
</dbReference>
<dbReference type="PROSITE" id="PS51987">
    <property type="entry name" value="GS_CATALYTIC"/>
    <property type="match status" value="1"/>
</dbReference>
<comment type="similarity">
    <text evidence="2 3">Belongs to the glutamine synthetase family.</text>
</comment>
<sequence>MTNVVYDREALLRTVSNFPLIDNHCHNLLTSDASLTCPLEICFSEAHGDALKDASQTSAFKRGVRQLAELYNCPPTLDSIRQAKDPMSYSDICKTCFKPTGIQSLLLDDGLDALGGLMDVQSHEGLVDVARRIVRIESIAEKILYDLATSVACTDQKVLNFAAFEGPLKKQLETCAKSESVVGFKSIAAYRSGLNINCVQSAETAAIALGNFISEFESLPDKKGSVRLVNKVLIDHILNLAIEIAVQHDIPIQFHTGFGDSDLDLIASNPLLLRPLIEKYPNANFVILHAAYPYSRQAGYLASVYSNVYVDIGLIFPKISASGQQASLQELLEICPSNKLLFSTDGLYHPESFYVAAIQGREALSKVLLESVENGEFSYEETIKIAKQIMFENSNTLYKLNLTPKQTDNEGYKDVSGEQRVVKLKKMGVKFVRVGYMECSSQYRFHIIPIDRFQNYIVNHGVTIMRALTALPYYSDIVPKDIGVTATGELSMKPDLSTLVHLPYNPKHANVQVFFENKLTPADPEFAEFGIDNLPDPLAHPFCPRTCLKNIIDYAHKELNITFLVGTELEFILLKSISPPVPVDDTVYAAASSFRESNSGEILDRMVESLQEQGMEVEQFHSEAATGQFEIVTGPESPLISADRLVIARQTIYDVAAQAGVKATFVPKAFKDQAGNGAHVHLSFKEIDKSQKVVDDHPSGLSPYERSFIAGVMHHIKAICAFALPTDHSYTRTVDNCWAGSWICWSVENREAPIRVCYSPKTGPNGKYLDVHFEHKFIDGTSNPYLVLSAIIASGVDGIKKKMQLTTSPMLDNPASLSDEERIKKGVTDRMPASLPDTLKALKEDKVLCDALGEPMIRCYIGVKEDEHNYCKSLSDEEQLNLLLKRF</sequence>
<evidence type="ECO:0000313" key="6">
    <source>
        <dbReference type="Proteomes" id="UP000266673"/>
    </source>
</evidence>
<organism evidence="5 6">
    <name type="scientific">Gigaspora rosea</name>
    <dbReference type="NCBI Taxonomy" id="44941"/>
    <lineage>
        <taxon>Eukaryota</taxon>
        <taxon>Fungi</taxon>
        <taxon>Fungi incertae sedis</taxon>
        <taxon>Mucoromycota</taxon>
        <taxon>Glomeromycotina</taxon>
        <taxon>Glomeromycetes</taxon>
        <taxon>Diversisporales</taxon>
        <taxon>Gigasporaceae</taxon>
        <taxon>Gigaspora</taxon>
    </lineage>
</organism>
<dbReference type="GO" id="GO:0004356">
    <property type="term" value="F:glutamine synthetase activity"/>
    <property type="evidence" value="ECO:0007669"/>
    <property type="project" value="InterPro"/>
</dbReference>
<dbReference type="STRING" id="44941.A0A397UDZ4"/>
<dbReference type="EMBL" id="QKWP01001517">
    <property type="protein sequence ID" value="RIB08370.1"/>
    <property type="molecule type" value="Genomic_DNA"/>
</dbReference>
<dbReference type="Pfam" id="PF00120">
    <property type="entry name" value="Gln-synt_C"/>
    <property type="match status" value="1"/>
</dbReference>
<dbReference type="InterPro" id="IPR014746">
    <property type="entry name" value="Gln_synth/guanido_kin_cat_dom"/>
</dbReference>
<dbReference type="GO" id="GO:0016787">
    <property type="term" value="F:hydrolase activity"/>
    <property type="evidence" value="ECO:0007669"/>
    <property type="project" value="InterPro"/>
</dbReference>
<name>A0A397UDZ4_9GLOM</name>
<dbReference type="SUPFAM" id="SSF51556">
    <property type="entry name" value="Metallo-dependent hydrolases"/>
    <property type="match status" value="1"/>
</dbReference>
<dbReference type="Gene3D" id="3.30.590.10">
    <property type="entry name" value="Glutamine synthetase/guanido kinase, catalytic domain"/>
    <property type="match status" value="1"/>
</dbReference>
<feature type="domain" description="GS catalytic" evidence="4">
    <location>
        <begin position="544"/>
        <end position="887"/>
    </location>
</feature>
<keyword evidence="6" id="KW-1185">Reference proteome</keyword>
<dbReference type="InterPro" id="IPR008146">
    <property type="entry name" value="Gln_synth_cat_dom"/>
</dbReference>
<dbReference type="InterPro" id="IPR006680">
    <property type="entry name" value="Amidohydro-rel"/>
</dbReference>
<evidence type="ECO:0000313" key="5">
    <source>
        <dbReference type="EMBL" id="RIB08370.1"/>
    </source>
</evidence>
<dbReference type="GO" id="GO:0006542">
    <property type="term" value="P:glutamine biosynthetic process"/>
    <property type="evidence" value="ECO:0007669"/>
    <property type="project" value="InterPro"/>
</dbReference>
<accession>A0A397UDZ4</accession>
<protein>
    <recommendedName>
        <fullName evidence="1">Glutamine synthetase</fullName>
    </recommendedName>
</protein>
<reference evidence="5 6" key="1">
    <citation type="submission" date="2018-06" db="EMBL/GenBank/DDBJ databases">
        <title>Comparative genomics reveals the genomic features of Rhizophagus irregularis, R. cerebriforme, R. diaphanum and Gigaspora rosea, and their symbiotic lifestyle signature.</title>
        <authorList>
            <person name="Morin E."/>
            <person name="San Clemente H."/>
            <person name="Chen E.C.H."/>
            <person name="De La Providencia I."/>
            <person name="Hainaut M."/>
            <person name="Kuo A."/>
            <person name="Kohler A."/>
            <person name="Murat C."/>
            <person name="Tang N."/>
            <person name="Roy S."/>
            <person name="Loubradou J."/>
            <person name="Henrissat B."/>
            <person name="Grigoriev I.V."/>
            <person name="Corradi N."/>
            <person name="Roux C."/>
            <person name="Martin F.M."/>
        </authorList>
    </citation>
    <scope>NUCLEOTIDE SEQUENCE [LARGE SCALE GENOMIC DNA]</scope>
    <source>
        <strain evidence="5 6">DAOM 194757</strain>
    </source>
</reference>
<dbReference type="SMART" id="SM01230">
    <property type="entry name" value="Gln-synt_C"/>
    <property type="match status" value="1"/>
</dbReference>
<gene>
    <name evidence="5" type="ORF">C2G38_2111253</name>
</gene>
<dbReference type="Gene3D" id="3.10.20.70">
    <property type="entry name" value="Glutamine synthetase, N-terminal domain"/>
    <property type="match status" value="1"/>
</dbReference>
<dbReference type="AlphaFoldDB" id="A0A397UDZ4"/>
<comment type="caution">
    <text evidence="5">The sequence shown here is derived from an EMBL/GenBank/DDBJ whole genome shotgun (WGS) entry which is preliminary data.</text>
</comment>
<evidence type="ECO:0000256" key="3">
    <source>
        <dbReference type="RuleBase" id="RU000384"/>
    </source>
</evidence>
<dbReference type="PANTHER" id="PTHR43383:SF2">
    <property type="entry name" value="AMIDOHYDROLASE 2 FAMILY PROTEIN"/>
    <property type="match status" value="1"/>
</dbReference>
<dbReference type="SUPFAM" id="SSF55931">
    <property type="entry name" value="Glutamine synthetase/guanido kinase"/>
    <property type="match status" value="1"/>
</dbReference>
<dbReference type="InterPro" id="IPR036651">
    <property type="entry name" value="Gln_synt_N_sf"/>
</dbReference>
<dbReference type="PANTHER" id="PTHR43383">
    <property type="entry name" value="NODULIN 6"/>
    <property type="match status" value="1"/>
</dbReference>